<dbReference type="PROSITE" id="PS51671">
    <property type="entry name" value="ACT"/>
    <property type="match status" value="1"/>
</dbReference>
<keyword evidence="1" id="KW-0963">Cytoplasm</keyword>
<organism evidence="3 4">
    <name type="scientific">Agaribacter flavus</name>
    <dbReference type="NCBI Taxonomy" id="1902781"/>
    <lineage>
        <taxon>Bacteria</taxon>
        <taxon>Pseudomonadati</taxon>
        <taxon>Pseudomonadota</taxon>
        <taxon>Gammaproteobacteria</taxon>
        <taxon>Alteromonadales</taxon>
        <taxon>Alteromonadaceae</taxon>
        <taxon>Agaribacter</taxon>
    </lineage>
</organism>
<evidence type="ECO:0000259" key="2">
    <source>
        <dbReference type="PROSITE" id="PS51671"/>
    </source>
</evidence>
<sequence>MPTMILTVLGKDKVGLVNEIAQAVQTSGGNWLKSSFCYLAGQFAGFVQVTLPEGNQDRLIAACETNTNLRITLTPISTPEDELVQTSPVLGKAFSLRVTGNDRPGIVNDVTSTLQGMNVNIVAMTTSCDSAPNWGSYLFTAELDIECASELNAQDCKDAIEALADDLIVEFDRDF</sequence>
<feature type="domain" description="ACT" evidence="2">
    <location>
        <begin position="95"/>
        <end position="174"/>
    </location>
</feature>
<dbReference type="PANTHER" id="PTHR34875:SF6">
    <property type="entry name" value="UPF0237 PROTEIN MJ1558"/>
    <property type="match status" value="1"/>
</dbReference>
<comment type="subcellular location">
    <subcellularLocation>
        <location evidence="1">Cytoplasm</location>
    </subcellularLocation>
</comment>
<dbReference type="Pfam" id="PF13740">
    <property type="entry name" value="ACT_6"/>
    <property type="match status" value="1"/>
</dbReference>
<keyword evidence="1" id="KW-0678">Repressor</keyword>
<evidence type="ECO:0000256" key="1">
    <source>
        <dbReference type="PIRNR" id="PIRNR028103"/>
    </source>
</evidence>
<dbReference type="Proteomes" id="UP001595478">
    <property type="component" value="Unassembled WGS sequence"/>
</dbReference>
<dbReference type="EMBL" id="JBHRSW010000006">
    <property type="protein sequence ID" value="MFC3120979.1"/>
    <property type="molecule type" value="Genomic_DNA"/>
</dbReference>
<dbReference type="Gene3D" id="3.30.70.260">
    <property type="match status" value="2"/>
</dbReference>
<accession>A0ABV7FKY9</accession>
<dbReference type="InterPro" id="IPR016867">
    <property type="entry name" value="GcvR"/>
</dbReference>
<dbReference type="InterPro" id="IPR002912">
    <property type="entry name" value="ACT_dom"/>
</dbReference>
<keyword evidence="1" id="KW-0804">Transcription</keyword>
<dbReference type="RefSeq" id="WP_376919117.1">
    <property type="nucleotide sequence ID" value="NZ_JBHRSW010000006.1"/>
</dbReference>
<dbReference type="InterPro" id="IPR050990">
    <property type="entry name" value="UPF0237/GcvR_regulator"/>
</dbReference>
<evidence type="ECO:0000313" key="4">
    <source>
        <dbReference type="Proteomes" id="UP001595478"/>
    </source>
</evidence>
<dbReference type="Pfam" id="PF01842">
    <property type="entry name" value="ACT"/>
    <property type="match status" value="1"/>
</dbReference>
<evidence type="ECO:0000313" key="3">
    <source>
        <dbReference type="EMBL" id="MFC3120979.1"/>
    </source>
</evidence>
<name>A0ABV7FKY9_9ALTE</name>
<protein>
    <recommendedName>
        <fullName evidence="1">Glycine cleavage system transcriptional repressor</fullName>
    </recommendedName>
</protein>
<proteinExistence type="predicted"/>
<dbReference type="PANTHER" id="PTHR34875">
    <property type="entry name" value="UPF0237 PROTEIN MJ1558"/>
    <property type="match status" value="1"/>
</dbReference>
<dbReference type="InterPro" id="IPR045865">
    <property type="entry name" value="ACT-like_dom_sf"/>
</dbReference>
<dbReference type="SUPFAM" id="SSF55021">
    <property type="entry name" value="ACT-like"/>
    <property type="match status" value="2"/>
</dbReference>
<dbReference type="PIRSF" id="PIRSF028103">
    <property type="entry name" value="GcvR"/>
    <property type="match status" value="1"/>
</dbReference>
<keyword evidence="4" id="KW-1185">Reference proteome</keyword>
<comment type="caution">
    <text evidence="3">The sequence shown here is derived from an EMBL/GenBank/DDBJ whole genome shotgun (WGS) entry which is preliminary data.</text>
</comment>
<gene>
    <name evidence="3" type="ORF">ACFOHL_05070</name>
</gene>
<reference evidence="4" key="1">
    <citation type="journal article" date="2019" name="Int. J. Syst. Evol. Microbiol.">
        <title>The Global Catalogue of Microorganisms (GCM) 10K type strain sequencing project: providing services to taxonomists for standard genome sequencing and annotation.</title>
        <authorList>
            <consortium name="The Broad Institute Genomics Platform"/>
            <consortium name="The Broad Institute Genome Sequencing Center for Infectious Disease"/>
            <person name="Wu L."/>
            <person name="Ma J."/>
        </authorList>
    </citation>
    <scope>NUCLEOTIDE SEQUENCE [LARGE SCALE GENOMIC DNA]</scope>
    <source>
        <strain evidence="4">KCTC 52473</strain>
    </source>
</reference>